<evidence type="ECO:0000313" key="3">
    <source>
        <dbReference type="Proteomes" id="UP000614350"/>
    </source>
</evidence>
<accession>A0A834JTI2</accession>
<protein>
    <submittedName>
        <fullName evidence="2">Uncharacterized protein</fullName>
    </submittedName>
</protein>
<feature type="region of interest" description="Disordered" evidence="1">
    <location>
        <begin position="24"/>
        <end position="62"/>
    </location>
</feature>
<sequence>MIGYVQGERVWKEFAFHINKRDSRGITRDTPRLPTNPQREARAISRRKKHRSPAWTSTKGHGPIQLRVATKLGDARNKPVKGVASFSGKAPRTKRTRADLVQHVLDDVDDRLRSAAKTDIPNGSVTCFWTRMQRC</sequence>
<comment type="caution">
    <text evidence="2">The sequence shown here is derived from an EMBL/GenBank/DDBJ whole genome shotgun (WGS) entry which is preliminary data.</text>
</comment>
<organism evidence="2 3">
    <name type="scientific">Vespula vulgaris</name>
    <name type="common">Yellow jacket</name>
    <name type="synonym">Wasp</name>
    <dbReference type="NCBI Taxonomy" id="7454"/>
    <lineage>
        <taxon>Eukaryota</taxon>
        <taxon>Metazoa</taxon>
        <taxon>Ecdysozoa</taxon>
        <taxon>Arthropoda</taxon>
        <taxon>Hexapoda</taxon>
        <taxon>Insecta</taxon>
        <taxon>Pterygota</taxon>
        <taxon>Neoptera</taxon>
        <taxon>Endopterygota</taxon>
        <taxon>Hymenoptera</taxon>
        <taxon>Apocrita</taxon>
        <taxon>Aculeata</taxon>
        <taxon>Vespoidea</taxon>
        <taxon>Vespidae</taxon>
        <taxon>Vespinae</taxon>
        <taxon>Vespula</taxon>
    </lineage>
</organism>
<name>A0A834JTI2_VESVU</name>
<proteinExistence type="predicted"/>
<dbReference type="Proteomes" id="UP000614350">
    <property type="component" value="Unassembled WGS sequence"/>
</dbReference>
<dbReference type="EMBL" id="JACSEA010000009">
    <property type="protein sequence ID" value="KAF7393252.1"/>
    <property type="molecule type" value="Genomic_DNA"/>
</dbReference>
<gene>
    <name evidence="2" type="ORF">HZH66_009085</name>
</gene>
<dbReference type="AlphaFoldDB" id="A0A834JTI2"/>
<reference evidence="2" key="1">
    <citation type="journal article" date="2020" name="G3 (Bethesda)">
        <title>High-Quality Assemblies for Three Invasive Social Wasps from the &lt;i&gt;Vespula&lt;/i&gt; Genus.</title>
        <authorList>
            <person name="Harrop T.W.R."/>
            <person name="Guhlin J."/>
            <person name="McLaughlin G.M."/>
            <person name="Permina E."/>
            <person name="Stockwell P."/>
            <person name="Gilligan J."/>
            <person name="Le Lec M.F."/>
            <person name="Gruber M.A.M."/>
            <person name="Quinn O."/>
            <person name="Lovegrove M."/>
            <person name="Duncan E.J."/>
            <person name="Remnant E.J."/>
            <person name="Van Eeckhoven J."/>
            <person name="Graham B."/>
            <person name="Knapp R.A."/>
            <person name="Langford K.W."/>
            <person name="Kronenberg Z."/>
            <person name="Press M.O."/>
            <person name="Eacker S.M."/>
            <person name="Wilson-Rankin E.E."/>
            <person name="Purcell J."/>
            <person name="Lester P.J."/>
            <person name="Dearden P.K."/>
        </authorList>
    </citation>
    <scope>NUCLEOTIDE SEQUENCE</scope>
    <source>
        <strain evidence="2">Marl-1</strain>
    </source>
</reference>
<keyword evidence="3" id="KW-1185">Reference proteome</keyword>
<evidence type="ECO:0000313" key="2">
    <source>
        <dbReference type="EMBL" id="KAF7393252.1"/>
    </source>
</evidence>
<evidence type="ECO:0000256" key="1">
    <source>
        <dbReference type="SAM" id="MobiDB-lite"/>
    </source>
</evidence>